<feature type="transmembrane region" description="Helical" evidence="1">
    <location>
        <begin position="6"/>
        <end position="26"/>
    </location>
</feature>
<evidence type="ECO:0000313" key="3">
    <source>
        <dbReference type="Proteomes" id="UP000092698"/>
    </source>
</evidence>
<feature type="transmembrane region" description="Helical" evidence="1">
    <location>
        <begin position="38"/>
        <end position="58"/>
    </location>
</feature>
<proteinExistence type="predicted"/>
<keyword evidence="3" id="KW-1185">Reference proteome</keyword>
<evidence type="ECO:0000256" key="1">
    <source>
        <dbReference type="SAM" id="Phobius"/>
    </source>
</evidence>
<keyword evidence="1" id="KW-0812">Transmembrane</keyword>
<protein>
    <submittedName>
        <fullName evidence="2">Uncharacterized protein</fullName>
    </submittedName>
</protein>
<organism evidence="2 3">
    <name type="scientific">Paraurantiacibacter namhicola</name>
    <dbReference type="NCBI Taxonomy" id="645517"/>
    <lineage>
        <taxon>Bacteria</taxon>
        <taxon>Pseudomonadati</taxon>
        <taxon>Pseudomonadota</taxon>
        <taxon>Alphaproteobacteria</taxon>
        <taxon>Sphingomonadales</taxon>
        <taxon>Erythrobacteraceae</taxon>
        <taxon>Paraurantiacibacter</taxon>
    </lineage>
</organism>
<reference evidence="2 3" key="1">
    <citation type="submission" date="2016-07" db="EMBL/GenBank/DDBJ databases">
        <title>Complete genome sequence of Altererythrobacter namhicola JCM 16345T, containing esterase-encoding genes.</title>
        <authorList>
            <person name="Cheng H."/>
            <person name="Wu Y.-H."/>
            <person name="Jian S.-L."/>
            <person name="Huo Y.-Y."/>
            <person name="Wang C.-S."/>
            <person name="Xu X.-W."/>
        </authorList>
    </citation>
    <scope>NUCLEOTIDE SEQUENCE [LARGE SCALE GENOMIC DNA]</scope>
    <source>
        <strain evidence="2 3">JCM 16345</strain>
    </source>
</reference>
<dbReference type="Proteomes" id="UP000092698">
    <property type="component" value="Chromosome"/>
</dbReference>
<dbReference type="RefSeq" id="WP_067787231.1">
    <property type="nucleotide sequence ID" value="NZ_CP016545.1"/>
</dbReference>
<keyword evidence="1" id="KW-0472">Membrane</keyword>
<sequence length="95" mass="9846">MSTLLTLLVLGVLIGAVASVIAYVLIHAAPRLSQRARRIAAPMAAALLVMIPALSNAIPAGAGAVAQVLLFGGALALVFGYPMVRLFEPKPREKD</sequence>
<keyword evidence="1" id="KW-1133">Transmembrane helix</keyword>
<evidence type="ECO:0000313" key="2">
    <source>
        <dbReference type="EMBL" id="ANU07760.1"/>
    </source>
</evidence>
<gene>
    <name evidence="2" type="ORF">A6F65_01456</name>
</gene>
<feature type="transmembrane region" description="Helical" evidence="1">
    <location>
        <begin position="64"/>
        <end position="84"/>
    </location>
</feature>
<dbReference type="EMBL" id="CP016545">
    <property type="protein sequence ID" value="ANU07760.1"/>
    <property type="molecule type" value="Genomic_DNA"/>
</dbReference>
<dbReference type="STRING" id="645517.A6F65_01456"/>
<name>A0A1C7D8F5_9SPHN</name>
<dbReference type="KEGG" id="anh:A6F65_01456"/>
<dbReference type="AlphaFoldDB" id="A0A1C7D8F5"/>
<accession>A0A1C7D8F5</accession>